<keyword evidence="2" id="KW-0808">Transferase</keyword>
<dbReference type="EMBL" id="SMAD01000001">
    <property type="protein sequence ID" value="TCS90118.1"/>
    <property type="molecule type" value="Genomic_DNA"/>
</dbReference>
<evidence type="ECO:0000259" key="1">
    <source>
        <dbReference type="Pfam" id="PF00535"/>
    </source>
</evidence>
<dbReference type="OrthoDB" id="6638511at2"/>
<dbReference type="AlphaFoldDB" id="A0A4R3KXE7"/>
<dbReference type="Pfam" id="PF00535">
    <property type="entry name" value="Glycos_transf_2"/>
    <property type="match status" value="1"/>
</dbReference>
<accession>A0A4R3KXE7</accession>
<dbReference type="PANTHER" id="PTHR22916">
    <property type="entry name" value="GLYCOSYLTRANSFERASE"/>
    <property type="match status" value="1"/>
</dbReference>
<evidence type="ECO:0000313" key="3">
    <source>
        <dbReference type="Proteomes" id="UP000295807"/>
    </source>
</evidence>
<proteinExistence type="predicted"/>
<comment type="caution">
    <text evidence="2">The sequence shown here is derived from an EMBL/GenBank/DDBJ whole genome shotgun (WGS) entry which is preliminary data.</text>
</comment>
<dbReference type="Proteomes" id="UP000295807">
    <property type="component" value="Unassembled WGS sequence"/>
</dbReference>
<name>A0A4R3KXE7_9SPHI</name>
<keyword evidence="3" id="KW-1185">Reference proteome</keyword>
<dbReference type="RefSeq" id="WP_132127575.1">
    <property type="nucleotide sequence ID" value="NZ_CP042432.1"/>
</dbReference>
<evidence type="ECO:0000313" key="2">
    <source>
        <dbReference type="EMBL" id="TCS90118.1"/>
    </source>
</evidence>
<gene>
    <name evidence="2" type="ORF">EDD80_101317</name>
</gene>
<protein>
    <submittedName>
        <fullName evidence="2">Glycosyl transferase family 2</fullName>
    </submittedName>
</protein>
<feature type="domain" description="Glycosyltransferase 2-like" evidence="1">
    <location>
        <begin position="12"/>
        <end position="189"/>
    </location>
</feature>
<dbReference type="CDD" id="cd00761">
    <property type="entry name" value="Glyco_tranf_GTA_type"/>
    <property type="match status" value="1"/>
</dbReference>
<dbReference type="InterPro" id="IPR001173">
    <property type="entry name" value="Glyco_trans_2-like"/>
</dbReference>
<dbReference type="Gene3D" id="3.90.550.10">
    <property type="entry name" value="Spore Coat Polysaccharide Biosynthesis Protein SpsA, Chain A"/>
    <property type="match status" value="1"/>
</dbReference>
<dbReference type="InterPro" id="IPR029044">
    <property type="entry name" value="Nucleotide-diphossugar_trans"/>
</dbReference>
<dbReference type="GO" id="GO:0016758">
    <property type="term" value="F:hexosyltransferase activity"/>
    <property type="evidence" value="ECO:0007669"/>
    <property type="project" value="UniProtKB-ARBA"/>
</dbReference>
<sequence length="294" mass="33798">MDGRKGMMPEISVITAFFNEERFLAEAIESVIGQHYDSWELILVDDGSADSSTDIAQEYAARYPGKISCVQHERGENKGLSASRNLGISRARGALIAFLDADDVWRREKLQVQAGIMHACPQAAMLCEASEYWYSWEKPSAQDVIIPVGVKREGLFDPPELINLLYPLSGGAAPCPSGIIVRRSALEKYRGFEAHFTGKYQLYEDQAFLHKIYLNEPVYISPLCHNRYRQRAGSLVRQVTGEGNYHVVRQYFLQWLREYMAEHKIVYPGIDNLLRRALCRYRHPVVRWWARLFY</sequence>
<dbReference type="SUPFAM" id="SSF53448">
    <property type="entry name" value="Nucleotide-diphospho-sugar transferases"/>
    <property type="match status" value="1"/>
</dbReference>
<organism evidence="2 3">
    <name type="scientific">Anseongella ginsenosidimutans</name>
    <dbReference type="NCBI Taxonomy" id="496056"/>
    <lineage>
        <taxon>Bacteria</taxon>
        <taxon>Pseudomonadati</taxon>
        <taxon>Bacteroidota</taxon>
        <taxon>Sphingobacteriia</taxon>
        <taxon>Sphingobacteriales</taxon>
        <taxon>Sphingobacteriaceae</taxon>
        <taxon>Anseongella</taxon>
    </lineage>
</organism>
<dbReference type="PANTHER" id="PTHR22916:SF3">
    <property type="entry name" value="UDP-GLCNAC:BETAGAL BETA-1,3-N-ACETYLGLUCOSAMINYLTRANSFERASE-LIKE PROTEIN 1"/>
    <property type="match status" value="1"/>
</dbReference>
<reference evidence="2 3" key="1">
    <citation type="submission" date="2019-03" db="EMBL/GenBank/DDBJ databases">
        <title>Genomic Encyclopedia of Type Strains, Phase IV (KMG-IV): sequencing the most valuable type-strain genomes for metagenomic binning, comparative biology and taxonomic classification.</title>
        <authorList>
            <person name="Goeker M."/>
        </authorList>
    </citation>
    <scope>NUCLEOTIDE SEQUENCE [LARGE SCALE GENOMIC DNA]</scope>
    <source>
        <strain evidence="2 3">DSM 21100</strain>
    </source>
</reference>